<accession>A0ABQ6DLC8</accession>
<evidence type="ECO:0000313" key="1">
    <source>
        <dbReference type="EMBL" id="GLS64599.1"/>
    </source>
</evidence>
<proteinExistence type="predicted"/>
<organism evidence="1 2">
    <name type="scientific">Methylobacterium oxalidis</name>
    <dbReference type="NCBI Taxonomy" id="944322"/>
    <lineage>
        <taxon>Bacteria</taxon>
        <taxon>Pseudomonadati</taxon>
        <taxon>Pseudomonadota</taxon>
        <taxon>Alphaproteobacteria</taxon>
        <taxon>Hyphomicrobiales</taxon>
        <taxon>Methylobacteriaceae</taxon>
        <taxon>Methylobacterium</taxon>
    </lineage>
</organism>
<name>A0ABQ6DLC8_9HYPH</name>
<dbReference type="EMBL" id="BSPK01000047">
    <property type="protein sequence ID" value="GLS64599.1"/>
    <property type="molecule type" value="Genomic_DNA"/>
</dbReference>
<sequence>MALVRLASLGSDPVMASIKKLTRVLTDEVHGEFRITLEAEGGETFRVAATEQQIADLIDELDDLLGDDADEDEVTEHKEMGDE</sequence>
<evidence type="ECO:0000313" key="2">
    <source>
        <dbReference type="Proteomes" id="UP001156856"/>
    </source>
</evidence>
<gene>
    <name evidence="1" type="ORF">GCM10007888_29800</name>
</gene>
<reference evidence="2" key="1">
    <citation type="journal article" date="2019" name="Int. J. Syst. Evol. Microbiol.">
        <title>The Global Catalogue of Microorganisms (GCM) 10K type strain sequencing project: providing services to taxonomists for standard genome sequencing and annotation.</title>
        <authorList>
            <consortium name="The Broad Institute Genomics Platform"/>
            <consortium name="The Broad Institute Genome Sequencing Center for Infectious Disease"/>
            <person name="Wu L."/>
            <person name="Ma J."/>
        </authorList>
    </citation>
    <scope>NUCLEOTIDE SEQUENCE [LARGE SCALE GENOMIC DNA]</scope>
    <source>
        <strain evidence="2">NBRC 107715</strain>
    </source>
</reference>
<keyword evidence="2" id="KW-1185">Reference proteome</keyword>
<dbReference type="Proteomes" id="UP001156856">
    <property type="component" value="Unassembled WGS sequence"/>
</dbReference>
<comment type="caution">
    <text evidence="1">The sequence shown here is derived from an EMBL/GenBank/DDBJ whole genome shotgun (WGS) entry which is preliminary data.</text>
</comment>
<protein>
    <submittedName>
        <fullName evidence="1">Uncharacterized protein</fullName>
    </submittedName>
</protein>